<accession>A0ABY5ZJ08</accession>
<organism evidence="2 3">
    <name type="scientific">Geoalkalibacter halelectricus</name>
    <dbReference type="NCBI Taxonomy" id="2847045"/>
    <lineage>
        <taxon>Bacteria</taxon>
        <taxon>Pseudomonadati</taxon>
        <taxon>Thermodesulfobacteriota</taxon>
        <taxon>Desulfuromonadia</taxon>
        <taxon>Desulfuromonadales</taxon>
        <taxon>Geoalkalibacteraceae</taxon>
        <taxon>Geoalkalibacter</taxon>
    </lineage>
</organism>
<reference evidence="2" key="1">
    <citation type="journal article" date="2022" name="Environ. Microbiol.">
        <title>Geoalkalibacter halelectricus SAP #1 sp. nov. possessing extracellular electron transfer and mineral#reducing capabilities from a haloalkaline environment.</title>
        <authorList>
            <person name="Yadav S."/>
            <person name="Singh R."/>
            <person name="Sundharam S.S."/>
            <person name="Chaudhary S."/>
            <person name="Krishnamurthi S."/>
            <person name="Patil S.A."/>
        </authorList>
    </citation>
    <scope>NUCLEOTIDE SEQUENCE</scope>
    <source>
        <strain evidence="2">SAP-1</strain>
    </source>
</reference>
<sequence>MFDNRILISNPGKLYGRLHIEDLHRDDYVSSLRNRLLAEVFYLTGDIERYGTGFVRIREALVDYPGLAIAVEEMGEFFKVELRHSTEQVAEQVCRLLTALDRPKTRRELQNPLQLQHREHFRSAYLRPALDAALIAMTPPEKPRAADRQYVLTEKGRKKLLHRIRVDSQN</sequence>
<name>A0ABY5ZJ08_9BACT</name>
<protein>
    <recommendedName>
        <fullName evidence="1">Filamentation induced by cAMP protein Fic-like C-terminal domain-containing protein</fullName>
    </recommendedName>
</protein>
<dbReference type="PANTHER" id="PTHR30595">
    <property type="entry name" value="GLPR-RELATED TRANSCRIPTIONAL REPRESSOR"/>
    <property type="match status" value="1"/>
</dbReference>
<keyword evidence="3" id="KW-1185">Reference proteome</keyword>
<dbReference type="Proteomes" id="UP001060414">
    <property type="component" value="Chromosome"/>
</dbReference>
<dbReference type="InterPro" id="IPR049514">
    <property type="entry name" value="Fic-like_C"/>
</dbReference>
<proteinExistence type="predicted"/>
<dbReference type="Pfam" id="PF21247">
    <property type="entry name" value="Fic-like_C"/>
    <property type="match status" value="1"/>
</dbReference>
<dbReference type="Pfam" id="PF13749">
    <property type="entry name" value="HATPase_c_4"/>
    <property type="match status" value="1"/>
</dbReference>
<feature type="domain" description="Filamentation induced by cAMP protein Fic-like C-terminal" evidence="1">
    <location>
        <begin position="91"/>
        <end position="153"/>
    </location>
</feature>
<evidence type="ECO:0000313" key="3">
    <source>
        <dbReference type="Proteomes" id="UP001060414"/>
    </source>
</evidence>
<dbReference type="Gene3D" id="3.30.565.60">
    <property type="match status" value="1"/>
</dbReference>
<dbReference type="PANTHER" id="PTHR30595:SF6">
    <property type="entry name" value="SCHLAFEN ALBA-2 DOMAIN-CONTAINING PROTEIN"/>
    <property type="match status" value="1"/>
</dbReference>
<dbReference type="InterPro" id="IPR038475">
    <property type="entry name" value="RecG_C_sf"/>
</dbReference>
<dbReference type="EMBL" id="CP092109">
    <property type="protein sequence ID" value="UWZ78593.1"/>
    <property type="molecule type" value="Genomic_DNA"/>
</dbReference>
<evidence type="ECO:0000259" key="1">
    <source>
        <dbReference type="Pfam" id="PF21247"/>
    </source>
</evidence>
<gene>
    <name evidence="2" type="ORF">L9S41_13000</name>
</gene>
<evidence type="ECO:0000313" key="2">
    <source>
        <dbReference type="EMBL" id="UWZ78593.1"/>
    </source>
</evidence>